<feature type="chain" id="PRO_5021899579" description="Nuclear transport factor 2 family protein" evidence="1">
    <location>
        <begin position="29"/>
        <end position="205"/>
    </location>
</feature>
<evidence type="ECO:0000256" key="1">
    <source>
        <dbReference type="SAM" id="SignalP"/>
    </source>
</evidence>
<keyword evidence="1" id="KW-0732">Signal</keyword>
<accession>A0A538SBX0</accession>
<protein>
    <recommendedName>
        <fullName evidence="4">Nuclear transport factor 2 family protein</fullName>
    </recommendedName>
</protein>
<proteinExistence type="predicted"/>
<dbReference type="AlphaFoldDB" id="A0A538SBX0"/>
<gene>
    <name evidence="2" type="ORF">E6K71_06360</name>
</gene>
<feature type="signal peptide" evidence="1">
    <location>
        <begin position="1"/>
        <end position="28"/>
    </location>
</feature>
<name>A0A538SBX0_UNCEI</name>
<comment type="caution">
    <text evidence="2">The sequence shown here is derived from an EMBL/GenBank/DDBJ whole genome shotgun (WGS) entry which is preliminary data.</text>
</comment>
<dbReference type="EMBL" id="VBOR01000064">
    <property type="protein sequence ID" value="TMQ48875.1"/>
    <property type="molecule type" value="Genomic_DNA"/>
</dbReference>
<evidence type="ECO:0000313" key="3">
    <source>
        <dbReference type="Proteomes" id="UP000316292"/>
    </source>
</evidence>
<dbReference type="PROSITE" id="PS51257">
    <property type="entry name" value="PROKAR_LIPOPROTEIN"/>
    <property type="match status" value="1"/>
</dbReference>
<reference evidence="2 3" key="1">
    <citation type="journal article" date="2019" name="Nat. Microbiol.">
        <title>Mediterranean grassland soil C-N compound turnover is dependent on rainfall and depth, and is mediated by genomically divergent microorganisms.</title>
        <authorList>
            <person name="Diamond S."/>
            <person name="Andeer P.F."/>
            <person name="Li Z."/>
            <person name="Crits-Christoph A."/>
            <person name="Burstein D."/>
            <person name="Anantharaman K."/>
            <person name="Lane K.R."/>
            <person name="Thomas B.C."/>
            <person name="Pan C."/>
            <person name="Northen T.R."/>
            <person name="Banfield J.F."/>
        </authorList>
    </citation>
    <scope>NUCLEOTIDE SEQUENCE [LARGE SCALE GENOMIC DNA]</scope>
    <source>
        <strain evidence="2">WS_1</strain>
    </source>
</reference>
<evidence type="ECO:0000313" key="2">
    <source>
        <dbReference type="EMBL" id="TMQ48875.1"/>
    </source>
</evidence>
<dbReference type="Proteomes" id="UP000316292">
    <property type="component" value="Unassembled WGS sequence"/>
</dbReference>
<organism evidence="2 3">
    <name type="scientific">Eiseniibacteriota bacterium</name>
    <dbReference type="NCBI Taxonomy" id="2212470"/>
    <lineage>
        <taxon>Bacteria</taxon>
        <taxon>Candidatus Eiseniibacteriota</taxon>
    </lineage>
</organism>
<evidence type="ECO:0008006" key="4">
    <source>
        <dbReference type="Google" id="ProtNLM"/>
    </source>
</evidence>
<sequence>MRSSARSAARLLAVALAGLMLLAGCAREAPEIREVRKTAEEYFKALEKRDVKAIADCATCLTSTNSFAGARVLQILPTHRVRMAVLDTLMRESFAWQKTADSLWALATEATADSLFTRTRHFSDVAATYRNAVRAVALSAPGVTVPSDSTLETRAVRARFRYAGPVVGPHPVDREQLLRLLRAPGGRWIVFSVYPVEQDPKPEMI</sequence>